<evidence type="ECO:0000256" key="1">
    <source>
        <dbReference type="SAM" id="MobiDB-lite"/>
    </source>
</evidence>
<comment type="caution">
    <text evidence="2">The sequence shown here is derived from an EMBL/GenBank/DDBJ whole genome shotgun (WGS) entry which is preliminary data.</text>
</comment>
<dbReference type="EMBL" id="SPHZ02000008">
    <property type="protein sequence ID" value="KAF0901395.1"/>
    <property type="molecule type" value="Genomic_DNA"/>
</dbReference>
<evidence type="ECO:0000313" key="2">
    <source>
        <dbReference type="EMBL" id="KAF0901395.1"/>
    </source>
</evidence>
<proteinExistence type="predicted"/>
<keyword evidence="3" id="KW-1185">Reference proteome</keyword>
<evidence type="ECO:0000313" key="3">
    <source>
        <dbReference type="Proteomes" id="UP000479710"/>
    </source>
</evidence>
<organism evidence="2 3">
    <name type="scientific">Oryza meyeriana var. granulata</name>
    <dbReference type="NCBI Taxonomy" id="110450"/>
    <lineage>
        <taxon>Eukaryota</taxon>
        <taxon>Viridiplantae</taxon>
        <taxon>Streptophyta</taxon>
        <taxon>Embryophyta</taxon>
        <taxon>Tracheophyta</taxon>
        <taxon>Spermatophyta</taxon>
        <taxon>Magnoliopsida</taxon>
        <taxon>Liliopsida</taxon>
        <taxon>Poales</taxon>
        <taxon>Poaceae</taxon>
        <taxon>BOP clade</taxon>
        <taxon>Oryzoideae</taxon>
        <taxon>Oryzeae</taxon>
        <taxon>Oryzinae</taxon>
        <taxon>Oryza</taxon>
        <taxon>Oryza meyeriana</taxon>
    </lineage>
</organism>
<reference evidence="2 3" key="1">
    <citation type="submission" date="2019-11" db="EMBL/GenBank/DDBJ databases">
        <title>Whole genome sequence of Oryza granulata.</title>
        <authorList>
            <person name="Li W."/>
        </authorList>
    </citation>
    <scope>NUCLEOTIDE SEQUENCE [LARGE SCALE GENOMIC DNA]</scope>
    <source>
        <strain evidence="3">cv. Menghai</strain>
        <tissue evidence="2">Leaf</tissue>
    </source>
</reference>
<name>A0A6G1CL66_9ORYZ</name>
<sequence>MAQVIESTCPRPRHSHNPSTHYSSGPRGRGPRASFLASLSGAWDLVEELREATLARWAELDEMCSALTVEEAHLQKGRQQLESLVHVAKAVNDRNVAKVEREQSTLDAECVEAVAAREDAPKALRELDDQRKALTILKAGKGLRTGAHTPRGGDDCTGGGCTQREGVLRTAEARVRQSYEDVHKHEEQLVL</sequence>
<dbReference type="Proteomes" id="UP000479710">
    <property type="component" value="Unassembled WGS sequence"/>
</dbReference>
<accession>A0A6G1CL66</accession>
<gene>
    <name evidence="2" type="ORF">E2562_000276</name>
</gene>
<dbReference type="AlphaFoldDB" id="A0A6G1CL66"/>
<protein>
    <submittedName>
        <fullName evidence="2">Uncharacterized protein</fullName>
    </submittedName>
</protein>
<feature type="region of interest" description="Disordered" evidence="1">
    <location>
        <begin position="1"/>
        <end position="29"/>
    </location>
</feature>